<evidence type="ECO:0000313" key="6">
    <source>
        <dbReference type="EMBL" id="GAA3200684.1"/>
    </source>
</evidence>
<dbReference type="PANTHER" id="PTHR12154">
    <property type="entry name" value="GLYCOSYL TRANSFERASE-RELATED"/>
    <property type="match status" value="1"/>
</dbReference>
<evidence type="ECO:0000256" key="1">
    <source>
        <dbReference type="ARBA" id="ARBA00004389"/>
    </source>
</evidence>
<dbReference type="PANTHER" id="PTHR12154:SF4">
    <property type="entry name" value="UDP-N-ACETYLGLUCOSAMINE TRANSFERASE SUBUNIT ALG14 HOMOLOG"/>
    <property type="match status" value="1"/>
</dbReference>
<evidence type="ECO:0000313" key="7">
    <source>
        <dbReference type="Proteomes" id="UP001501237"/>
    </source>
</evidence>
<keyword evidence="2" id="KW-0812">Transmembrane</keyword>
<dbReference type="EMBL" id="BAAAUV010000003">
    <property type="protein sequence ID" value="GAA3200684.1"/>
    <property type="molecule type" value="Genomic_DNA"/>
</dbReference>
<keyword evidence="6" id="KW-0808">Transferase</keyword>
<keyword evidence="3" id="KW-0256">Endoplasmic reticulum</keyword>
<proteinExistence type="predicted"/>
<dbReference type="Gene3D" id="3.40.50.2000">
    <property type="entry name" value="Glycogen Phosphorylase B"/>
    <property type="match status" value="1"/>
</dbReference>
<name>A0ABP6Q2G1_9ACTN</name>
<evidence type="ECO:0000256" key="5">
    <source>
        <dbReference type="ARBA" id="ARBA00023136"/>
    </source>
</evidence>
<dbReference type="SUPFAM" id="SSF53756">
    <property type="entry name" value="UDP-Glycosyltransferase/glycogen phosphorylase"/>
    <property type="match status" value="1"/>
</dbReference>
<dbReference type="GO" id="GO:0016740">
    <property type="term" value="F:transferase activity"/>
    <property type="evidence" value="ECO:0007669"/>
    <property type="project" value="UniProtKB-KW"/>
</dbReference>
<comment type="caution">
    <text evidence="6">The sequence shown here is derived from an EMBL/GenBank/DDBJ whole genome shotgun (WGS) entry which is preliminary data.</text>
</comment>
<organism evidence="6 7">
    <name type="scientific">Actinocorallia longicatena</name>
    <dbReference type="NCBI Taxonomy" id="111803"/>
    <lineage>
        <taxon>Bacteria</taxon>
        <taxon>Bacillati</taxon>
        <taxon>Actinomycetota</taxon>
        <taxon>Actinomycetes</taxon>
        <taxon>Streptosporangiales</taxon>
        <taxon>Thermomonosporaceae</taxon>
        <taxon>Actinocorallia</taxon>
    </lineage>
</organism>
<evidence type="ECO:0000256" key="2">
    <source>
        <dbReference type="ARBA" id="ARBA00022692"/>
    </source>
</evidence>
<evidence type="ECO:0000256" key="3">
    <source>
        <dbReference type="ARBA" id="ARBA00022824"/>
    </source>
</evidence>
<dbReference type="NCBIfam" id="NF041549">
    <property type="entry name" value="PssD"/>
    <property type="match status" value="1"/>
</dbReference>
<dbReference type="InterPro" id="IPR013969">
    <property type="entry name" value="Oligosacch_biosynth_Alg14"/>
</dbReference>
<accession>A0ABP6Q2G1</accession>
<gene>
    <name evidence="6" type="ORF">GCM10010468_13510</name>
</gene>
<keyword evidence="7" id="KW-1185">Reference proteome</keyword>
<dbReference type="RefSeq" id="WP_344823376.1">
    <property type="nucleotide sequence ID" value="NZ_BAAAUV010000003.1"/>
</dbReference>
<reference evidence="7" key="1">
    <citation type="journal article" date="2019" name="Int. J. Syst. Evol. Microbiol.">
        <title>The Global Catalogue of Microorganisms (GCM) 10K type strain sequencing project: providing services to taxonomists for standard genome sequencing and annotation.</title>
        <authorList>
            <consortium name="The Broad Institute Genomics Platform"/>
            <consortium name="The Broad Institute Genome Sequencing Center for Infectious Disease"/>
            <person name="Wu L."/>
            <person name="Ma J."/>
        </authorList>
    </citation>
    <scope>NUCLEOTIDE SEQUENCE [LARGE SCALE GENOMIC DNA]</scope>
    <source>
        <strain evidence="7">JCM 9377</strain>
    </source>
</reference>
<dbReference type="Pfam" id="PF08660">
    <property type="entry name" value="Alg14"/>
    <property type="match status" value="1"/>
</dbReference>
<keyword evidence="4" id="KW-1133">Transmembrane helix</keyword>
<dbReference type="Proteomes" id="UP001501237">
    <property type="component" value="Unassembled WGS sequence"/>
</dbReference>
<sequence length="149" mass="16951">MKILLVCSPGGHLTQLHRLRPWWEGHQRTWVTFQQLDAESLLKGEDVRWAHHPTTRNIPNLLRNLGLAARMLLRDRPDVIVSTGAGVALPFFVLGRLLGCRTVYVEVYDRVDSATLTGRLCGPFTDLFLLQWQEQQTLYPRGVVLGPLL</sequence>
<comment type="subcellular location">
    <subcellularLocation>
        <location evidence="1">Endoplasmic reticulum membrane</location>
        <topology evidence="1">Single-pass membrane protein</topology>
    </subcellularLocation>
</comment>
<protein>
    <submittedName>
        <fullName evidence="6">UDP-N-acetylglucosamine--LPS N-acetylglucosamine transferase</fullName>
    </submittedName>
</protein>
<evidence type="ECO:0000256" key="4">
    <source>
        <dbReference type="ARBA" id="ARBA00022989"/>
    </source>
</evidence>
<keyword evidence="5" id="KW-0472">Membrane</keyword>